<keyword evidence="2" id="KW-0067">ATP-binding</keyword>
<dbReference type="PANTHER" id="PTHR12280:SF20">
    <property type="entry name" value="4'-PHOSPHOPANTETHEINE PHOSPHATASE"/>
    <property type="match status" value="1"/>
</dbReference>
<dbReference type="Gene3D" id="3.30.420.40">
    <property type="match status" value="1"/>
</dbReference>
<evidence type="ECO:0000313" key="5">
    <source>
        <dbReference type="Proteomes" id="UP000092321"/>
    </source>
</evidence>
<dbReference type="SUPFAM" id="SSF53067">
    <property type="entry name" value="Actin-like ATPase domain"/>
    <property type="match status" value="2"/>
</dbReference>
<evidence type="ECO:0000313" key="4">
    <source>
        <dbReference type="EMBL" id="OBA26429.1"/>
    </source>
</evidence>
<dbReference type="GO" id="GO:0005524">
    <property type="term" value="F:ATP binding"/>
    <property type="evidence" value="ECO:0007669"/>
    <property type="project" value="UniProtKB-KW"/>
</dbReference>
<dbReference type="GO" id="GO:0015937">
    <property type="term" value="P:coenzyme A biosynthetic process"/>
    <property type="evidence" value="ECO:0007669"/>
    <property type="project" value="UniProtKB-KW"/>
</dbReference>
<dbReference type="Pfam" id="PF03630">
    <property type="entry name" value="Fumble"/>
    <property type="match status" value="1"/>
</dbReference>
<dbReference type="OrthoDB" id="498611at2759"/>
<reference evidence="5" key="1">
    <citation type="journal article" date="2016" name="Proc. Natl. Acad. Sci. U.S.A.">
        <title>Comparative genomics of biotechnologically important yeasts.</title>
        <authorList>
            <person name="Riley R."/>
            <person name="Haridas S."/>
            <person name="Wolfe K.H."/>
            <person name="Lopes M.R."/>
            <person name="Hittinger C.T."/>
            <person name="Goeker M."/>
            <person name="Salamov A.A."/>
            <person name="Wisecaver J.H."/>
            <person name="Long T.M."/>
            <person name="Calvey C.H."/>
            <person name="Aerts A.L."/>
            <person name="Barry K.W."/>
            <person name="Choi C."/>
            <person name="Clum A."/>
            <person name="Coughlan A.Y."/>
            <person name="Deshpande S."/>
            <person name="Douglass A.P."/>
            <person name="Hanson S.J."/>
            <person name="Klenk H.-P."/>
            <person name="LaButti K.M."/>
            <person name="Lapidus A."/>
            <person name="Lindquist E.A."/>
            <person name="Lipzen A.M."/>
            <person name="Meier-Kolthoff J.P."/>
            <person name="Ohm R.A."/>
            <person name="Otillar R.P."/>
            <person name="Pangilinan J.L."/>
            <person name="Peng Y."/>
            <person name="Rokas A."/>
            <person name="Rosa C.A."/>
            <person name="Scheuner C."/>
            <person name="Sibirny A.A."/>
            <person name="Slot J.C."/>
            <person name="Stielow J.B."/>
            <person name="Sun H."/>
            <person name="Kurtzman C.P."/>
            <person name="Blackwell M."/>
            <person name="Grigoriev I.V."/>
            <person name="Jeffries T.W."/>
        </authorList>
    </citation>
    <scope>NUCLEOTIDE SEQUENCE [LARGE SCALE GENOMIC DNA]</scope>
    <source>
        <strain evidence="5">NRRL Y-1626</strain>
    </source>
</reference>
<dbReference type="PANTHER" id="PTHR12280">
    <property type="entry name" value="PANTOTHENATE KINASE"/>
    <property type="match status" value="1"/>
</dbReference>
<sequence length="373" mass="41377">MDSRSDSNSRCNTPRSCASSLLSIPIENCLEKLSIDVDEANMQVNSPLFQSSKQSFIDNIGIDIGGTLAKYTYYDIETKLVEFGFKETDDIDGFIDRLKEIITSRSQQDSTSPIKVINATGGGAHKFYTILKNNFPNIKINKKDEMSSLINGLNFFINLKQSEIFTYCDVKGKNYTTKKEKNDIEEDNDDDNEIMLVNIGSGVSIIKLNLKTLKFERIGGSSLGGGTLWGLLTLITGISDYDEMLKLASHGDNSRVDMLVGDIYGTSYDAIGLKSTAIASSMAKIYKKPGTNFDFGDISKSLLYTVSNNIGQISYLQAKIHNVSRIFFAGSYIRGHLMTMNTLSYAINFWSKNEKSAFFLEHESYLGAMGALI</sequence>
<name>A0A1B7TCF8_9ASCO</name>
<keyword evidence="1" id="KW-0547">Nucleotide-binding</keyword>
<dbReference type="NCBIfam" id="TIGR00555">
    <property type="entry name" value="panK_eukar"/>
    <property type="match status" value="1"/>
</dbReference>
<keyword evidence="5" id="KW-1185">Reference proteome</keyword>
<dbReference type="InterPro" id="IPR043129">
    <property type="entry name" value="ATPase_NBD"/>
</dbReference>
<dbReference type="GO" id="GO:0004594">
    <property type="term" value="F:pantothenate kinase activity"/>
    <property type="evidence" value="ECO:0007669"/>
    <property type="project" value="TreeGrafter"/>
</dbReference>
<keyword evidence="3" id="KW-0173">Coenzyme A biosynthesis</keyword>
<dbReference type="AlphaFoldDB" id="A0A1B7TCF8"/>
<dbReference type="InterPro" id="IPR004567">
    <property type="entry name" value="Type_II_PanK"/>
</dbReference>
<evidence type="ECO:0000256" key="1">
    <source>
        <dbReference type="ARBA" id="ARBA00022741"/>
    </source>
</evidence>
<feature type="non-terminal residue" evidence="4">
    <location>
        <position position="373"/>
    </location>
</feature>
<dbReference type="GO" id="GO:0005634">
    <property type="term" value="C:nucleus"/>
    <property type="evidence" value="ECO:0007669"/>
    <property type="project" value="TreeGrafter"/>
</dbReference>
<dbReference type="Proteomes" id="UP000092321">
    <property type="component" value="Unassembled WGS sequence"/>
</dbReference>
<dbReference type="GO" id="GO:0005829">
    <property type="term" value="C:cytosol"/>
    <property type="evidence" value="ECO:0007669"/>
    <property type="project" value="TreeGrafter"/>
</dbReference>
<comment type="caution">
    <text evidence="4">The sequence shown here is derived from an EMBL/GenBank/DDBJ whole genome shotgun (WGS) entry which is preliminary data.</text>
</comment>
<organism evidence="4 5">
    <name type="scientific">Hanseniaspora valbyensis NRRL Y-1626</name>
    <dbReference type="NCBI Taxonomy" id="766949"/>
    <lineage>
        <taxon>Eukaryota</taxon>
        <taxon>Fungi</taxon>
        <taxon>Dikarya</taxon>
        <taxon>Ascomycota</taxon>
        <taxon>Saccharomycotina</taxon>
        <taxon>Saccharomycetes</taxon>
        <taxon>Saccharomycodales</taxon>
        <taxon>Saccharomycodaceae</taxon>
        <taxon>Hanseniaspora</taxon>
    </lineage>
</organism>
<proteinExistence type="predicted"/>
<dbReference type="EMBL" id="LXPE01000018">
    <property type="protein sequence ID" value="OBA26429.1"/>
    <property type="molecule type" value="Genomic_DNA"/>
</dbReference>
<evidence type="ECO:0000256" key="2">
    <source>
        <dbReference type="ARBA" id="ARBA00022840"/>
    </source>
</evidence>
<accession>A0A1B7TCF8</accession>
<protein>
    <submittedName>
        <fullName evidence="4">Fumble</fullName>
    </submittedName>
</protein>
<gene>
    <name evidence="4" type="ORF">HANVADRAFT_53167</name>
</gene>
<evidence type="ECO:0000256" key="3">
    <source>
        <dbReference type="ARBA" id="ARBA00022993"/>
    </source>
</evidence>
<dbReference type="Gene3D" id="3.30.420.510">
    <property type="match status" value="1"/>
</dbReference>